<feature type="non-terminal residue" evidence="2">
    <location>
        <position position="126"/>
    </location>
</feature>
<dbReference type="Proteomes" id="UP000004848">
    <property type="component" value="Unassembled WGS sequence"/>
</dbReference>
<gene>
    <name evidence="2" type="ORF">SIAM614_08154</name>
</gene>
<proteinExistence type="predicted"/>
<comment type="caution">
    <text evidence="2">The sequence shown here is derived from an EMBL/GenBank/DDBJ whole genome shotgun (WGS) entry which is preliminary data.</text>
</comment>
<accession>A0P1Z4</accession>
<dbReference type="AlphaFoldDB" id="A0P1Z4"/>
<evidence type="ECO:0000313" key="2">
    <source>
        <dbReference type="EMBL" id="EAV40850.1"/>
    </source>
</evidence>
<keyword evidence="1" id="KW-0472">Membrane</keyword>
<organism evidence="2 3">
    <name type="scientific">Roseibium aggregatum (strain ATCC 25650 / DSM 13394 / JCM 20685 / NBRC 16684 / NCIMB 2208 / IAM 12614 / B1)</name>
    <name type="common">Stappia aggregata</name>
    <dbReference type="NCBI Taxonomy" id="384765"/>
    <lineage>
        <taxon>Bacteria</taxon>
        <taxon>Pseudomonadati</taxon>
        <taxon>Pseudomonadota</taxon>
        <taxon>Alphaproteobacteria</taxon>
        <taxon>Hyphomicrobiales</taxon>
        <taxon>Stappiaceae</taxon>
        <taxon>Roseibium</taxon>
    </lineage>
</organism>
<evidence type="ECO:0000313" key="3">
    <source>
        <dbReference type="Proteomes" id="UP000004848"/>
    </source>
</evidence>
<name>A0P1Z4_ROSAI</name>
<keyword evidence="1" id="KW-1133">Transmembrane helix</keyword>
<reference evidence="2 3" key="1">
    <citation type="submission" date="2006-05" db="EMBL/GenBank/DDBJ databases">
        <authorList>
            <person name="King G."/>
            <person name="Ferriera S."/>
            <person name="Johnson J."/>
            <person name="Kravitz S."/>
            <person name="Beeson K."/>
            <person name="Sutton G."/>
            <person name="Rogers Y.-H."/>
            <person name="Friedman R."/>
            <person name="Frazier M."/>
            <person name="Venter J.C."/>
        </authorList>
    </citation>
    <scope>NUCLEOTIDE SEQUENCE [LARGE SCALE GENOMIC DNA]</scope>
    <source>
        <strain evidence="3">ATCC 25650 / DSM 13394 / JCM 20685 / NBRC 16684 / NCIMB 2208 / IAM 12614 / B1</strain>
    </source>
</reference>
<dbReference type="EMBL" id="AAUW01000025">
    <property type="protein sequence ID" value="EAV40850.1"/>
    <property type="molecule type" value="Genomic_DNA"/>
</dbReference>
<keyword evidence="1" id="KW-0812">Transmembrane</keyword>
<evidence type="ECO:0000256" key="1">
    <source>
        <dbReference type="SAM" id="Phobius"/>
    </source>
</evidence>
<protein>
    <submittedName>
        <fullName evidence="2">Adenylate/guanylate cyclase</fullName>
    </submittedName>
</protein>
<sequence length="126" mass="14050">MKQTEPRRVDKFWLTLIERPAVFLVLVLIGLGMLPVAVWMDLRAVSDASLRSQAVDLDQAIGKIRTYYAQNVIARVQEAPDDITPTHEYHDTPGGIPIPATLSIELGEVIGGNDHNLQYRFVSDLP</sequence>
<dbReference type="eggNOG" id="COG2114">
    <property type="taxonomic scope" value="Bacteria"/>
</dbReference>
<feature type="transmembrane region" description="Helical" evidence="1">
    <location>
        <begin position="21"/>
        <end position="40"/>
    </location>
</feature>